<feature type="transmembrane region" description="Helical" evidence="6">
    <location>
        <begin position="205"/>
        <end position="224"/>
    </location>
</feature>
<feature type="transmembrane region" description="Helical" evidence="6">
    <location>
        <begin position="302"/>
        <end position="328"/>
    </location>
</feature>
<reference evidence="9" key="1">
    <citation type="submission" date="2015-09" db="EMBL/GenBank/DDBJ databases">
        <authorList>
            <person name="Fill T.P."/>
            <person name="Baretta J.F."/>
            <person name="de Almeida L.G."/>
            <person name="Rocha M."/>
            <person name="de Souza D.H."/>
            <person name="Malavazi I."/>
            <person name="Cerdeira L.T."/>
            <person name="Hong H."/>
            <person name="Samborskyy M."/>
            <person name="de Vasconcelos A.T."/>
            <person name="Leadlay P."/>
            <person name="Rodrigues-Filho E."/>
        </authorList>
    </citation>
    <scope>NUCLEOTIDE SEQUENCE [LARGE SCALE GENOMIC DNA]</scope>
    <source>
        <strain evidence="9">LaBioMMi 136</strain>
    </source>
</reference>
<comment type="caution">
    <text evidence="8">The sequence shown here is derived from an EMBL/GenBank/DDBJ whole genome shotgun (WGS) entry which is preliminary data.</text>
</comment>
<dbReference type="AlphaFoldDB" id="A0A1S9RCN1"/>
<keyword evidence="2" id="KW-0813">Transport</keyword>
<accession>A0A1S9RCN1</accession>
<feature type="transmembrane region" description="Helical" evidence="6">
    <location>
        <begin position="172"/>
        <end position="193"/>
    </location>
</feature>
<evidence type="ECO:0000256" key="1">
    <source>
        <dbReference type="ARBA" id="ARBA00004141"/>
    </source>
</evidence>
<organism evidence="8 9">
    <name type="scientific">Penicillium brasilianum</name>
    <dbReference type="NCBI Taxonomy" id="104259"/>
    <lineage>
        <taxon>Eukaryota</taxon>
        <taxon>Fungi</taxon>
        <taxon>Dikarya</taxon>
        <taxon>Ascomycota</taxon>
        <taxon>Pezizomycotina</taxon>
        <taxon>Eurotiomycetes</taxon>
        <taxon>Eurotiomycetidae</taxon>
        <taxon>Eurotiales</taxon>
        <taxon>Aspergillaceae</taxon>
        <taxon>Penicillium</taxon>
    </lineage>
</organism>
<dbReference type="InterPro" id="IPR020846">
    <property type="entry name" value="MFS_dom"/>
</dbReference>
<dbReference type="PANTHER" id="PTHR43791">
    <property type="entry name" value="PERMEASE-RELATED"/>
    <property type="match status" value="1"/>
</dbReference>
<feature type="transmembrane region" description="Helical" evidence="6">
    <location>
        <begin position="137"/>
        <end position="160"/>
    </location>
</feature>
<evidence type="ECO:0000256" key="2">
    <source>
        <dbReference type="ARBA" id="ARBA00022448"/>
    </source>
</evidence>
<comment type="subcellular location">
    <subcellularLocation>
        <location evidence="1">Membrane</location>
        <topology evidence="1">Multi-pass membrane protein</topology>
    </subcellularLocation>
</comment>
<dbReference type="Pfam" id="PF07690">
    <property type="entry name" value="MFS_1"/>
    <property type="match status" value="1"/>
</dbReference>
<dbReference type="SUPFAM" id="SSF103473">
    <property type="entry name" value="MFS general substrate transporter"/>
    <property type="match status" value="1"/>
</dbReference>
<dbReference type="GO" id="GO:0016020">
    <property type="term" value="C:membrane"/>
    <property type="evidence" value="ECO:0007669"/>
    <property type="project" value="UniProtKB-SubCell"/>
</dbReference>
<feature type="transmembrane region" description="Helical" evidence="6">
    <location>
        <begin position="236"/>
        <end position="256"/>
    </location>
</feature>
<keyword evidence="5 6" id="KW-0472">Membrane</keyword>
<feature type="transmembrane region" description="Helical" evidence="6">
    <location>
        <begin position="367"/>
        <end position="387"/>
    </location>
</feature>
<evidence type="ECO:0000256" key="3">
    <source>
        <dbReference type="ARBA" id="ARBA00022692"/>
    </source>
</evidence>
<proteinExistence type="predicted"/>
<feature type="transmembrane region" description="Helical" evidence="6">
    <location>
        <begin position="462"/>
        <end position="483"/>
    </location>
</feature>
<dbReference type="InterPro" id="IPR036259">
    <property type="entry name" value="MFS_trans_sf"/>
</dbReference>
<evidence type="ECO:0000259" key="7">
    <source>
        <dbReference type="PROSITE" id="PS50850"/>
    </source>
</evidence>
<dbReference type="InterPro" id="IPR011701">
    <property type="entry name" value="MFS"/>
</dbReference>
<evidence type="ECO:0000313" key="8">
    <source>
        <dbReference type="EMBL" id="OOQ83283.1"/>
    </source>
</evidence>
<dbReference type="EMBL" id="LJBN01000200">
    <property type="protein sequence ID" value="OOQ83283.1"/>
    <property type="molecule type" value="Genomic_DNA"/>
</dbReference>
<dbReference type="Gene3D" id="1.20.1250.20">
    <property type="entry name" value="MFS general substrate transporter like domains"/>
    <property type="match status" value="2"/>
</dbReference>
<dbReference type="PROSITE" id="PS50850">
    <property type="entry name" value="MFS"/>
    <property type="match status" value="1"/>
</dbReference>
<gene>
    <name evidence="8" type="ORF">PEBR_35292</name>
</gene>
<dbReference type="GO" id="GO:0022857">
    <property type="term" value="F:transmembrane transporter activity"/>
    <property type="evidence" value="ECO:0007669"/>
    <property type="project" value="InterPro"/>
</dbReference>
<feature type="transmembrane region" description="Helical" evidence="6">
    <location>
        <begin position="340"/>
        <end position="361"/>
    </location>
</feature>
<evidence type="ECO:0000256" key="4">
    <source>
        <dbReference type="ARBA" id="ARBA00022989"/>
    </source>
</evidence>
<evidence type="ECO:0000256" key="5">
    <source>
        <dbReference type="ARBA" id="ARBA00023136"/>
    </source>
</evidence>
<keyword evidence="3 6" id="KW-0812">Transmembrane</keyword>
<sequence>MTNDKVFAGDSEHLELQREGMEQCQNEKLGAMDPVDSDPHEMKKLVRKIDLRLMPIMCITYGLQYYDKVVLSHAAIFGLLKDLDLVAQPTRYDFLDIDMRDLDHSSAHRNSSYSNVSMIFYCGYLLGSLPISYLAQIFPTGIVCGTTVVLWSVVVMCTPACTSYQGLLVNRFFLGLIESGVAPSFMLVVSAWYTKREQVLRSGLWYSFSGGANLVVPVISFGIGHIKSAHIANWKLMFLIPGACTFLWSIVVFFFLPHSPVSAPGFTDREKTLIIHRMQADNAGMANREFKKAHVYECMRSLSFWIVNLLSMLTSVVSGPISSFGSLIFHEMGFTPEQSLLLSMPNGAMAFICIFGSAYITRNFSNSRLFVIAGASLVVVMGCCLTWRLPLSNNAGRLAGFYLMNFFSSAYIQVVGLGTSNVGGYTKKATSAASIFVFYCAGSIIGPEIFNQKEAPRYNSGFMGTMICLASAFVLAIALRFHLERKNALRNETYGQPGVERGLEDITDRENKDFRYHL</sequence>
<evidence type="ECO:0000313" key="9">
    <source>
        <dbReference type="Proteomes" id="UP000190744"/>
    </source>
</evidence>
<feature type="transmembrane region" description="Helical" evidence="6">
    <location>
        <begin position="399"/>
        <end position="419"/>
    </location>
</feature>
<protein>
    <submittedName>
        <fullName evidence="8">MFS transporter</fullName>
    </submittedName>
</protein>
<dbReference type="Proteomes" id="UP000190744">
    <property type="component" value="Unassembled WGS sequence"/>
</dbReference>
<feature type="transmembrane region" description="Helical" evidence="6">
    <location>
        <begin position="431"/>
        <end position="450"/>
    </location>
</feature>
<name>A0A1S9RCN1_PENBI</name>
<evidence type="ECO:0000256" key="6">
    <source>
        <dbReference type="SAM" id="Phobius"/>
    </source>
</evidence>
<dbReference type="PANTHER" id="PTHR43791:SF74">
    <property type="entry name" value="TRANSPORTER, PUTATIVE (AFU_ORTHOLOGUE AFUA_1G17530)-RELATED"/>
    <property type="match status" value="1"/>
</dbReference>
<keyword evidence="4 6" id="KW-1133">Transmembrane helix</keyword>
<feature type="domain" description="Major facilitator superfamily (MFS) profile" evidence="7">
    <location>
        <begin position="53"/>
        <end position="488"/>
    </location>
</feature>